<name>A0A0C3RP55_PHLG1</name>
<reference evidence="2 3" key="1">
    <citation type="journal article" date="2014" name="PLoS Genet.">
        <title>Analysis of the Phlebiopsis gigantea genome, transcriptome and secretome provides insight into its pioneer colonization strategies of wood.</title>
        <authorList>
            <person name="Hori C."/>
            <person name="Ishida T."/>
            <person name="Igarashi K."/>
            <person name="Samejima M."/>
            <person name="Suzuki H."/>
            <person name="Master E."/>
            <person name="Ferreira P."/>
            <person name="Ruiz-Duenas F.J."/>
            <person name="Held B."/>
            <person name="Canessa P."/>
            <person name="Larrondo L.F."/>
            <person name="Schmoll M."/>
            <person name="Druzhinina I.S."/>
            <person name="Kubicek C.P."/>
            <person name="Gaskell J.A."/>
            <person name="Kersten P."/>
            <person name="St John F."/>
            <person name="Glasner J."/>
            <person name="Sabat G."/>
            <person name="Splinter BonDurant S."/>
            <person name="Syed K."/>
            <person name="Yadav J."/>
            <person name="Mgbeahuruike A.C."/>
            <person name="Kovalchuk A."/>
            <person name="Asiegbu F.O."/>
            <person name="Lackner G."/>
            <person name="Hoffmeister D."/>
            <person name="Rencoret J."/>
            <person name="Gutierrez A."/>
            <person name="Sun H."/>
            <person name="Lindquist E."/>
            <person name="Barry K."/>
            <person name="Riley R."/>
            <person name="Grigoriev I.V."/>
            <person name="Henrissat B."/>
            <person name="Kues U."/>
            <person name="Berka R.M."/>
            <person name="Martinez A.T."/>
            <person name="Covert S.F."/>
            <person name="Blanchette R.A."/>
            <person name="Cullen D."/>
        </authorList>
    </citation>
    <scope>NUCLEOTIDE SEQUENCE [LARGE SCALE GENOMIC DNA]</scope>
    <source>
        <strain evidence="2 3">11061_1 CR5-6</strain>
    </source>
</reference>
<evidence type="ECO:0000256" key="1">
    <source>
        <dbReference type="SAM" id="SignalP"/>
    </source>
</evidence>
<keyword evidence="1" id="KW-0732">Signal</keyword>
<evidence type="ECO:0000313" key="3">
    <source>
        <dbReference type="Proteomes" id="UP000053257"/>
    </source>
</evidence>
<dbReference type="Proteomes" id="UP000053257">
    <property type="component" value="Unassembled WGS sequence"/>
</dbReference>
<sequence>MLAQAVFSALLTVLSIYSGVTALPQKRDIYAPSPILPDSGSIWTIGTLQVVTWDASTVPDGTETIPWIDLYETSPYGSAEYVTTLAQNVDAHAGQAGIVTPDVAPGSYFVMAGAWGQSSEHFEIVASPQETISWDTSNLPDHVGRIPQFELWTAASYGDGIYVATLATDIDPALGDVIITVPTDITPGTYFVVVIFGDNTGYEFQIVAA</sequence>
<protein>
    <submittedName>
        <fullName evidence="2">Uncharacterized protein</fullName>
    </submittedName>
</protein>
<proteinExistence type="predicted"/>
<accession>A0A0C3RP55</accession>
<evidence type="ECO:0000313" key="2">
    <source>
        <dbReference type="EMBL" id="KIP01171.1"/>
    </source>
</evidence>
<dbReference type="AlphaFoldDB" id="A0A0C3RP55"/>
<keyword evidence="3" id="KW-1185">Reference proteome</keyword>
<feature type="chain" id="PRO_5002181084" evidence="1">
    <location>
        <begin position="23"/>
        <end position="209"/>
    </location>
</feature>
<gene>
    <name evidence="2" type="ORF">PHLGIDRAFT_384197</name>
</gene>
<organism evidence="2 3">
    <name type="scientific">Phlebiopsis gigantea (strain 11061_1 CR5-6)</name>
    <name type="common">White-rot fungus</name>
    <name type="synonym">Peniophora gigantea</name>
    <dbReference type="NCBI Taxonomy" id="745531"/>
    <lineage>
        <taxon>Eukaryota</taxon>
        <taxon>Fungi</taxon>
        <taxon>Dikarya</taxon>
        <taxon>Basidiomycota</taxon>
        <taxon>Agaricomycotina</taxon>
        <taxon>Agaricomycetes</taxon>
        <taxon>Polyporales</taxon>
        <taxon>Phanerochaetaceae</taxon>
        <taxon>Phlebiopsis</taxon>
    </lineage>
</organism>
<feature type="signal peptide" evidence="1">
    <location>
        <begin position="1"/>
        <end position="22"/>
    </location>
</feature>
<dbReference type="OrthoDB" id="2973648at2759"/>
<dbReference type="EMBL" id="KN840881">
    <property type="protein sequence ID" value="KIP01171.1"/>
    <property type="molecule type" value="Genomic_DNA"/>
</dbReference>
<dbReference type="HOGENOM" id="CLU_1215165_0_0_1"/>